<keyword evidence="2" id="KW-1185">Reference proteome</keyword>
<proteinExistence type="predicted"/>
<protein>
    <submittedName>
        <fullName evidence="1">Uncharacterized protein</fullName>
    </submittedName>
</protein>
<sequence>MTNTSDGQSDHDSTYSKYSDTAITERSLHKMLQELRTTIRTDFHRIDSDLRKRDLYL</sequence>
<accession>A0AAD1S4A2</accession>
<name>A0AAD1S4A2_PELCU</name>
<evidence type="ECO:0000313" key="1">
    <source>
        <dbReference type="EMBL" id="CAH2284681.1"/>
    </source>
</evidence>
<dbReference type="EMBL" id="OW240915">
    <property type="protein sequence ID" value="CAH2284681.1"/>
    <property type="molecule type" value="Genomic_DNA"/>
</dbReference>
<reference evidence="1" key="1">
    <citation type="submission" date="2022-03" db="EMBL/GenBank/DDBJ databases">
        <authorList>
            <person name="Alioto T."/>
            <person name="Alioto T."/>
            <person name="Gomez Garrido J."/>
        </authorList>
    </citation>
    <scope>NUCLEOTIDE SEQUENCE</scope>
</reference>
<dbReference type="Proteomes" id="UP001295444">
    <property type="component" value="Chromosome 04"/>
</dbReference>
<organism evidence="1 2">
    <name type="scientific">Pelobates cultripes</name>
    <name type="common">Western spadefoot toad</name>
    <dbReference type="NCBI Taxonomy" id="61616"/>
    <lineage>
        <taxon>Eukaryota</taxon>
        <taxon>Metazoa</taxon>
        <taxon>Chordata</taxon>
        <taxon>Craniata</taxon>
        <taxon>Vertebrata</taxon>
        <taxon>Euteleostomi</taxon>
        <taxon>Amphibia</taxon>
        <taxon>Batrachia</taxon>
        <taxon>Anura</taxon>
        <taxon>Pelobatoidea</taxon>
        <taxon>Pelobatidae</taxon>
        <taxon>Pelobates</taxon>
    </lineage>
</organism>
<dbReference type="AlphaFoldDB" id="A0AAD1S4A2"/>
<gene>
    <name evidence="1" type="ORF">PECUL_23A012447</name>
</gene>
<feature type="non-terminal residue" evidence="1">
    <location>
        <position position="57"/>
    </location>
</feature>
<evidence type="ECO:0000313" key="2">
    <source>
        <dbReference type="Proteomes" id="UP001295444"/>
    </source>
</evidence>